<comment type="subcellular location">
    <subcellularLocation>
        <location evidence="1 10">Cell outer membrane</location>
        <topology evidence="1 10">Multi-pass membrane protein</topology>
    </subcellularLocation>
</comment>
<feature type="domain" description="TonB-dependent receptor-like beta-barrel" evidence="13">
    <location>
        <begin position="435"/>
        <end position="960"/>
    </location>
</feature>
<keyword evidence="3 10" id="KW-0813">Transport</keyword>
<gene>
    <name evidence="15" type="ORF">E4O92_01120</name>
</gene>
<dbReference type="InterPro" id="IPR012910">
    <property type="entry name" value="Plug_dom"/>
</dbReference>
<proteinExistence type="inferred from homology"/>
<evidence type="ECO:0000256" key="3">
    <source>
        <dbReference type="ARBA" id="ARBA00022448"/>
    </source>
</evidence>
<keyword evidence="6 11" id="KW-0798">TonB box</keyword>
<keyword evidence="8 15" id="KW-0675">Receptor</keyword>
<keyword evidence="5 10" id="KW-0812">Transmembrane</keyword>
<reference evidence="15 16" key="1">
    <citation type="submission" date="2019-03" db="EMBL/GenBank/DDBJ databases">
        <title>Draft genome of Massilia hortus sp. nov., a novel bacterial species of the Oxalobacteraceae family.</title>
        <authorList>
            <person name="Peta V."/>
            <person name="Raths R."/>
            <person name="Bucking H."/>
        </authorList>
    </citation>
    <scope>NUCLEOTIDE SEQUENCE [LARGE SCALE GENOMIC DNA]</scope>
    <source>
        <strain evidence="15 16">ONC3</strain>
    </source>
</reference>
<feature type="domain" description="TonB-dependent receptor plug" evidence="14">
    <location>
        <begin position="59"/>
        <end position="179"/>
    </location>
</feature>
<feature type="chain" id="PRO_5021307959" evidence="12">
    <location>
        <begin position="19"/>
        <end position="994"/>
    </location>
</feature>
<keyword evidence="7 10" id="KW-0472">Membrane</keyword>
<dbReference type="Pfam" id="PF07715">
    <property type="entry name" value="Plug"/>
    <property type="match status" value="1"/>
</dbReference>
<evidence type="ECO:0000313" key="16">
    <source>
        <dbReference type="Proteomes" id="UP000297258"/>
    </source>
</evidence>
<evidence type="ECO:0000256" key="5">
    <source>
        <dbReference type="ARBA" id="ARBA00022692"/>
    </source>
</evidence>
<dbReference type="InterPro" id="IPR036942">
    <property type="entry name" value="Beta-barrel_TonB_sf"/>
</dbReference>
<accession>A0A4Y9TAU6</accession>
<dbReference type="RefSeq" id="WP_135187901.1">
    <property type="nucleotide sequence ID" value="NZ_SPUM01000007.1"/>
</dbReference>
<sequence>MKKIRSATFTILASTVLAAVDSPAQAQTAPPPSGEAAAPVQSVTITGSRIANTRTQEALPVSIIDAAQIDAVGSVSGDDLFRSLPQAGDVNFQEARTTGNLNDARGDNASINLRGVGTGNTLVLVNDRRLILTPGTQTENFVPVQTANTNSLPVGAVSRIEVLRDGAAALYGSDAVAGVVNVLTDQKFKGVRLQGRYGSAKGMDETSGAIKAGMDTTGGGNVQMFASYTKRTPLMASERSFSASENHLPDMAGTDWSADTGFDNRTTSSPWGSFTAVTATGATATVKQGTATLTSSGVFHVEPTSNTDAGCSSTVYNSNLCLKSGGITGAADRPLRYDENPDRSIRGGLDRFNAFSSFRQPLGENELFGEANYYQAKLRGMREQSAPISSAVITIPASNYWNPFGPSSSPNRLPNLTGVPAEGLPIRITNYRPVDTGPRTYTVSDDMGRGLLGLRGDLGEFKWESAFSYARARTDDNTHNAISNTLFQKQLGLKTAEAYNPFNGGTQGTYSLGDGTSNPRSSIDPFLVEVHRISTTSLTTWDARFTTPKLFSLKSGDVGLATGAEWRRETYSDDRDARLDGTIKYTDSVTGRAYDTDIMGASASPDVKASRNVIGAYAELAVPVVNPEMGIPAIRSLDLQIAGRAERYSDFGNVAKPKVAALLEVMPGVRLRGSWSKSFRAPNLPQFYSEGSSVSNTRTDWAACRLNGGTCGGASSLEVRAGNNQLKPENSETSSAGLALQPFKWLGTTFDFWQLKSTGVIGILGGQNQLLYDYYLRQNGSSNPNVVRLAPVGTQVIGTVDYINDNYFNLGPRTMKGWDFAVNLDSGTTKNGRFRMAASVAKLVTFYQAPSEIQQMLMDANDAGKLGTGITITRAGDLIGQGANPRWRWGSNFTWNKGPVTVGLNVTSVGSYYDTGTALVNGSYYKVPSFTTAAAYTQLRMAKDGGLLSGAELRLGARNLFDKAPPITSSNFGFNGALHDAVGRYVYIEIARTL</sequence>
<dbReference type="OrthoDB" id="183532at2"/>
<dbReference type="PANTHER" id="PTHR47234:SF2">
    <property type="entry name" value="TONB-DEPENDENT RECEPTOR"/>
    <property type="match status" value="1"/>
</dbReference>
<name>A0A4Y9TAU6_9BURK</name>
<evidence type="ECO:0000256" key="8">
    <source>
        <dbReference type="ARBA" id="ARBA00023170"/>
    </source>
</evidence>
<evidence type="ECO:0000256" key="2">
    <source>
        <dbReference type="ARBA" id="ARBA00009810"/>
    </source>
</evidence>
<evidence type="ECO:0000256" key="1">
    <source>
        <dbReference type="ARBA" id="ARBA00004571"/>
    </source>
</evidence>
<dbReference type="InterPro" id="IPR000531">
    <property type="entry name" value="Beta-barrel_TonB"/>
</dbReference>
<dbReference type="SUPFAM" id="SSF56935">
    <property type="entry name" value="Porins"/>
    <property type="match status" value="1"/>
</dbReference>
<evidence type="ECO:0000256" key="10">
    <source>
        <dbReference type="PROSITE-ProRule" id="PRU01360"/>
    </source>
</evidence>
<dbReference type="AlphaFoldDB" id="A0A4Y9TAU6"/>
<evidence type="ECO:0000256" key="11">
    <source>
        <dbReference type="RuleBase" id="RU003357"/>
    </source>
</evidence>
<keyword evidence="16" id="KW-1185">Reference proteome</keyword>
<evidence type="ECO:0000313" key="15">
    <source>
        <dbReference type="EMBL" id="TFW35784.1"/>
    </source>
</evidence>
<dbReference type="EMBL" id="SPUM01000007">
    <property type="protein sequence ID" value="TFW35784.1"/>
    <property type="molecule type" value="Genomic_DNA"/>
</dbReference>
<evidence type="ECO:0000256" key="12">
    <source>
        <dbReference type="SAM" id="SignalP"/>
    </source>
</evidence>
<comment type="similarity">
    <text evidence="2 10 11">Belongs to the TonB-dependent receptor family.</text>
</comment>
<comment type="caution">
    <text evidence="15">The sequence shown here is derived from an EMBL/GenBank/DDBJ whole genome shotgun (WGS) entry which is preliminary data.</text>
</comment>
<dbReference type="PROSITE" id="PS52016">
    <property type="entry name" value="TONB_DEPENDENT_REC_3"/>
    <property type="match status" value="1"/>
</dbReference>
<dbReference type="Gene3D" id="2.170.130.10">
    <property type="entry name" value="TonB-dependent receptor, plug domain"/>
    <property type="match status" value="1"/>
</dbReference>
<evidence type="ECO:0000256" key="7">
    <source>
        <dbReference type="ARBA" id="ARBA00023136"/>
    </source>
</evidence>
<dbReference type="GO" id="GO:0009279">
    <property type="term" value="C:cell outer membrane"/>
    <property type="evidence" value="ECO:0007669"/>
    <property type="project" value="UniProtKB-SubCell"/>
</dbReference>
<keyword evidence="4 10" id="KW-1134">Transmembrane beta strand</keyword>
<evidence type="ECO:0000256" key="9">
    <source>
        <dbReference type="ARBA" id="ARBA00023237"/>
    </source>
</evidence>
<evidence type="ECO:0000256" key="6">
    <source>
        <dbReference type="ARBA" id="ARBA00023077"/>
    </source>
</evidence>
<protein>
    <submittedName>
        <fullName evidence="15">TonB-dependent receptor</fullName>
    </submittedName>
</protein>
<keyword evidence="9 10" id="KW-0998">Cell outer membrane</keyword>
<dbReference type="InterPro" id="IPR039426">
    <property type="entry name" value="TonB-dep_rcpt-like"/>
</dbReference>
<dbReference type="InterPro" id="IPR037066">
    <property type="entry name" value="Plug_dom_sf"/>
</dbReference>
<dbReference type="Proteomes" id="UP000297258">
    <property type="component" value="Unassembled WGS sequence"/>
</dbReference>
<evidence type="ECO:0000256" key="4">
    <source>
        <dbReference type="ARBA" id="ARBA00022452"/>
    </source>
</evidence>
<dbReference type="Pfam" id="PF00593">
    <property type="entry name" value="TonB_dep_Rec_b-barrel"/>
    <property type="match status" value="1"/>
</dbReference>
<keyword evidence="12" id="KW-0732">Signal</keyword>
<evidence type="ECO:0000259" key="14">
    <source>
        <dbReference type="Pfam" id="PF07715"/>
    </source>
</evidence>
<dbReference type="PANTHER" id="PTHR47234">
    <property type="match status" value="1"/>
</dbReference>
<dbReference type="Gene3D" id="2.40.170.20">
    <property type="entry name" value="TonB-dependent receptor, beta-barrel domain"/>
    <property type="match status" value="1"/>
</dbReference>
<evidence type="ECO:0000259" key="13">
    <source>
        <dbReference type="Pfam" id="PF00593"/>
    </source>
</evidence>
<feature type="signal peptide" evidence="12">
    <location>
        <begin position="1"/>
        <end position="18"/>
    </location>
</feature>
<organism evidence="15 16">
    <name type="scientific">Massilia horti</name>
    <dbReference type="NCBI Taxonomy" id="2562153"/>
    <lineage>
        <taxon>Bacteria</taxon>
        <taxon>Pseudomonadati</taxon>
        <taxon>Pseudomonadota</taxon>
        <taxon>Betaproteobacteria</taxon>
        <taxon>Burkholderiales</taxon>
        <taxon>Oxalobacteraceae</taxon>
        <taxon>Telluria group</taxon>
        <taxon>Massilia</taxon>
    </lineage>
</organism>